<organism evidence="2 3">
    <name type="scientific">Leersia perrieri</name>
    <dbReference type="NCBI Taxonomy" id="77586"/>
    <lineage>
        <taxon>Eukaryota</taxon>
        <taxon>Viridiplantae</taxon>
        <taxon>Streptophyta</taxon>
        <taxon>Embryophyta</taxon>
        <taxon>Tracheophyta</taxon>
        <taxon>Spermatophyta</taxon>
        <taxon>Magnoliopsida</taxon>
        <taxon>Liliopsida</taxon>
        <taxon>Poales</taxon>
        <taxon>Poaceae</taxon>
        <taxon>BOP clade</taxon>
        <taxon>Oryzoideae</taxon>
        <taxon>Oryzeae</taxon>
        <taxon>Oryzinae</taxon>
        <taxon>Leersia</taxon>
    </lineage>
</organism>
<evidence type="ECO:0000256" key="1">
    <source>
        <dbReference type="SAM" id="MobiDB-lite"/>
    </source>
</evidence>
<feature type="compositionally biased region" description="Basic residues" evidence="1">
    <location>
        <begin position="106"/>
        <end position="115"/>
    </location>
</feature>
<dbReference type="EnsemblPlants" id="LPERR06G16190.1">
    <property type="protein sequence ID" value="LPERR06G16190.1"/>
    <property type="gene ID" value="LPERR06G16190"/>
</dbReference>
<proteinExistence type="predicted"/>
<sequence>MQDLAEEFVMLRITLLQEGWVHELTSGDKRCMGSYMGPVTDTTSLTSVSMAIMEAEKILRKPVLKEKHQPGGSLVQFVAPSPPLFERGQSSRGLKGRRQTEGLAGQRRKSTRQAD</sequence>
<accession>A0A0D9WRL1</accession>
<evidence type="ECO:0000313" key="3">
    <source>
        <dbReference type="Proteomes" id="UP000032180"/>
    </source>
</evidence>
<reference evidence="3" key="2">
    <citation type="submission" date="2013-12" db="EMBL/GenBank/DDBJ databases">
        <authorList>
            <person name="Yu Y."/>
            <person name="Lee S."/>
            <person name="de Baynast K."/>
            <person name="Wissotski M."/>
            <person name="Liu L."/>
            <person name="Talag J."/>
            <person name="Goicoechea J."/>
            <person name="Angelova A."/>
            <person name="Jetty R."/>
            <person name="Kudrna D."/>
            <person name="Golser W."/>
            <person name="Rivera L."/>
            <person name="Zhang J."/>
            <person name="Wing R."/>
        </authorList>
    </citation>
    <scope>NUCLEOTIDE SEQUENCE</scope>
</reference>
<dbReference type="Proteomes" id="UP000032180">
    <property type="component" value="Chromosome 6"/>
</dbReference>
<feature type="region of interest" description="Disordered" evidence="1">
    <location>
        <begin position="73"/>
        <end position="115"/>
    </location>
</feature>
<evidence type="ECO:0000313" key="2">
    <source>
        <dbReference type="EnsemblPlants" id="LPERR06G16190.1"/>
    </source>
</evidence>
<protein>
    <submittedName>
        <fullName evidence="2">Uncharacterized protein</fullName>
    </submittedName>
</protein>
<dbReference type="HOGENOM" id="CLU_2112417_0_0_1"/>
<reference evidence="2" key="3">
    <citation type="submission" date="2015-04" db="UniProtKB">
        <authorList>
            <consortium name="EnsemblPlants"/>
        </authorList>
    </citation>
    <scope>IDENTIFICATION</scope>
</reference>
<dbReference type="Gramene" id="LPERR06G16190.1">
    <property type="protein sequence ID" value="LPERR06G16190.1"/>
    <property type="gene ID" value="LPERR06G16190"/>
</dbReference>
<dbReference type="AlphaFoldDB" id="A0A0D9WRL1"/>
<keyword evidence="3" id="KW-1185">Reference proteome</keyword>
<name>A0A0D9WRL1_9ORYZ</name>
<reference evidence="2 3" key="1">
    <citation type="submission" date="2012-08" db="EMBL/GenBank/DDBJ databases">
        <title>Oryza genome evolution.</title>
        <authorList>
            <person name="Wing R.A."/>
        </authorList>
    </citation>
    <scope>NUCLEOTIDE SEQUENCE</scope>
</reference>